<evidence type="ECO:0000313" key="2">
    <source>
        <dbReference type="Proteomes" id="UP001524501"/>
    </source>
</evidence>
<dbReference type="EMBL" id="JANFQF010000008">
    <property type="protein sequence ID" value="MCQ4119876.1"/>
    <property type="molecule type" value="Genomic_DNA"/>
</dbReference>
<accession>A0ABT1QC93</accession>
<dbReference type="RefSeq" id="WP_255968436.1">
    <property type="nucleotide sequence ID" value="NZ_JANFQF010000008.1"/>
</dbReference>
<name>A0ABT1QC93_9NOCA</name>
<protein>
    <submittedName>
        <fullName evidence="1">Uncharacterized protein</fullName>
    </submittedName>
</protein>
<comment type="caution">
    <text evidence="1">The sequence shown here is derived from an EMBL/GenBank/DDBJ whole genome shotgun (WGS) entry which is preliminary data.</text>
</comment>
<sequence length="94" mass="10037">MSTWICAAVAIVALVVLSAAALAPHLSYRRLLIHRRVVVNLRSGNAIAGIVTKSTPKVVIVRDAVVHEHGVAPAPADGEILIERDHIDFIQATT</sequence>
<reference evidence="1 2" key="1">
    <citation type="submission" date="2022-07" db="EMBL/GenBank/DDBJ databases">
        <title>Degradation activity of malathion, p-nitrophenol and potential low-temperature adaptation strategy of Rhodococcus sp. FXJ9.536.</title>
        <authorList>
            <person name="Huang J."/>
            <person name="Huang Y."/>
        </authorList>
    </citation>
    <scope>NUCLEOTIDE SEQUENCE [LARGE SCALE GENOMIC DNA]</scope>
    <source>
        <strain evidence="1 2">FXJ9.536</strain>
    </source>
</reference>
<proteinExistence type="predicted"/>
<keyword evidence="2" id="KW-1185">Reference proteome</keyword>
<evidence type="ECO:0000313" key="1">
    <source>
        <dbReference type="EMBL" id="MCQ4119876.1"/>
    </source>
</evidence>
<organism evidence="1 2">
    <name type="scientific">Rhodococcus tibetensis</name>
    <dbReference type="NCBI Taxonomy" id="2965064"/>
    <lineage>
        <taxon>Bacteria</taxon>
        <taxon>Bacillati</taxon>
        <taxon>Actinomycetota</taxon>
        <taxon>Actinomycetes</taxon>
        <taxon>Mycobacteriales</taxon>
        <taxon>Nocardiaceae</taxon>
        <taxon>Rhodococcus</taxon>
    </lineage>
</organism>
<gene>
    <name evidence="1" type="ORF">NOF53_11955</name>
</gene>
<dbReference type="Proteomes" id="UP001524501">
    <property type="component" value="Unassembled WGS sequence"/>
</dbReference>